<dbReference type="GO" id="GO:0004066">
    <property type="term" value="F:asparagine synthase (glutamine-hydrolyzing) activity"/>
    <property type="evidence" value="ECO:0007669"/>
    <property type="project" value="UniProtKB-EC"/>
</dbReference>
<dbReference type="EC" id="6.3.5.4" evidence="2"/>
<organism evidence="5 6">
    <name type="scientific">Novosphingobium resinovorum</name>
    <dbReference type="NCBI Taxonomy" id="158500"/>
    <lineage>
        <taxon>Bacteria</taxon>
        <taxon>Pseudomonadati</taxon>
        <taxon>Pseudomonadota</taxon>
        <taxon>Alphaproteobacteria</taxon>
        <taxon>Sphingomonadales</taxon>
        <taxon>Sphingomonadaceae</taxon>
        <taxon>Novosphingobium</taxon>
    </lineage>
</organism>
<comment type="caution">
    <text evidence="5">The sequence shown here is derived from an EMBL/GenBank/DDBJ whole genome shotgun (WGS) entry which is preliminary data.</text>
</comment>
<sequence length="573" mass="62324">MAGGFRIEVQLPSGARRASHARAKKPVFAHGGVTIWSDEPVVPVDQQSIIIGHLFSRGSPSQRVTKLKADGEGLASNCGRSLLGDYWGGYIFVRVDGNGVVQILRDPSGLLPCYARTEADRIVLAGDMAEVASRGRDVVDFEEIARTLASADARGRKTCIAGVEELIAGECLMVDGDRIWIEPWWSPWHHVKQPPGMSFDDAAARLREVVADCVGAWASCFSSILLGLSGGLDSSIVAAAAAARAERLTCMTLFGPDFDGDERRYAAATANALGLELREAMRDVRDIDIDRAAAPHHPWPVAALAKQTNEAVHRRLESELSIDAHFTGNGGDGILCGIRSAVPLLDRLLSEGPRSGLGTTLRDICLLTGADRMTVVRHAWKRFRCDRGRHVARFDLVGLHRDVLARIEAAGPSHPWLVPPDGILPGKTVHAAYLMRSQKGIELYPRAVRPLHIAPLQSQPIVELCLSIPTWMWVADGLNRAVARRAFEGGLPPAILARTQKGGPGGFDLQVYRRYRAALHAHLRGGLLERAGIFDAALLDIAEDPSWRGTARIQRILDFASAESWARWWSAAS</sequence>
<evidence type="ECO:0000313" key="5">
    <source>
        <dbReference type="EMBL" id="EZP83985.1"/>
    </source>
</evidence>
<gene>
    <name evidence="5" type="ORF">BV97_01178</name>
</gene>
<dbReference type="AlphaFoldDB" id="A0A031K412"/>
<dbReference type="SUPFAM" id="SSF56235">
    <property type="entry name" value="N-terminal nucleophile aminohydrolases (Ntn hydrolases)"/>
    <property type="match status" value="1"/>
</dbReference>
<name>A0A031K412_9SPHN</name>
<evidence type="ECO:0000313" key="6">
    <source>
        <dbReference type="Proteomes" id="UP000024329"/>
    </source>
</evidence>
<dbReference type="EMBL" id="JFYZ01000002">
    <property type="protein sequence ID" value="EZP83985.1"/>
    <property type="molecule type" value="Genomic_DNA"/>
</dbReference>
<dbReference type="eggNOG" id="COG0367">
    <property type="taxonomic scope" value="Bacteria"/>
</dbReference>
<evidence type="ECO:0000256" key="3">
    <source>
        <dbReference type="ARBA" id="ARBA00048741"/>
    </source>
</evidence>
<dbReference type="Pfam" id="PF00733">
    <property type="entry name" value="Asn_synthase"/>
    <property type="match status" value="2"/>
</dbReference>
<dbReference type="RefSeq" id="WP_036523966.1">
    <property type="nucleotide sequence ID" value="NZ_JFYZ01000002.1"/>
</dbReference>
<evidence type="ECO:0000259" key="4">
    <source>
        <dbReference type="Pfam" id="PF00733"/>
    </source>
</evidence>
<dbReference type="PANTHER" id="PTHR43284:SF1">
    <property type="entry name" value="ASPARAGINE SYNTHETASE"/>
    <property type="match status" value="1"/>
</dbReference>
<feature type="domain" description="Asparagine synthetase" evidence="4">
    <location>
        <begin position="206"/>
        <end position="339"/>
    </location>
</feature>
<reference evidence="5 6" key="1">
    <citation type="submission" date="2014-03" db="EMBL/GenBank/DDBJ databases">
        <title>Whole genome sequence of Novosphingobium resinovorum KF1.</title>
        <authorList>
            <person name="Gan H.M."/>
            <person name="Gan H.Y."/>
            <person name="Chew T.H."/>
            <person name="Savka M.A."/>
        </authorList>
    </citation>
    <scope>NUCLEOTIDE SEQUENCE [LARGE SCALE GENOMIC DNA]</scope>
    <source>
        <strain evidence="5 6">KF1</strain>
    </source>
</reference>
<dbReference type="InterPro" id="IPR051786">
    <property type="entry name" value="ASN_synthetase/amidase"/>
</dbReference>
<dbReference type="InterPro" id="IPR014729">
    <property type="entry name" value="Rossmann-like_a/b/a_fold"/>
</dbReference>
<accession>A0A031K412</accession>
<dbReference type="PATRIC" id="fig|158500.4.peg.1211"/>
<dbReference type="InterPro" id="IPR029055">
    <property type="entry name" value="Ntn_hydrolases_N"/>
</dbReference>
<protein>
    <recommendedName>
        <fullName evidence="2">asparagine synthase (glutamine-hydrolyzing)</fullName>
        <ecNumber evidence="2">6.3.5.4</ecNumber>
    </recommendedName>
</protein>
<comment type="catalytic activity">
    <reaction evidence="3">
        <text>L-aspartate + L-glutamine + ATP + H2O = L-asparagine + L-glutamate + AMP + diphosphate + H(+)</text>
        <dbReference type="Rhea" id="RHEA:12228"/>
        <dbReference type="ChEBI" id="CHEBI:15377"/>
        <dbReference type="ChEBI" id="CHEBI:15378"/>
        <dbReference type="ChEBI" id="CHEBI:29985"/>
        <dbReference type="ChEBI" id="CHEBI:29991"/>
        <dbReference type="ChEBI" id="CHEBI:30616"/>
        <dbReference type="ChEBI" id="CHEBI:33019"/>
        <dbReference type="ChEBI" id="CHEBI:58048"/>
        <dbReference type="ChEBI" id="CHEBI:58359"/>
        <dbReference type="ChEBI" id="CHEBI:456215"/>
        <dbReference type="EC" id="6.3.5.4"/>
    </reaction>
</comment>
<evidence type="ECO:0000256" key="1">
    <source>
        <dbReference type="ARBA" id="ARBA00005187"/>
    </source>
</evidence>
<comment type="pathway">
    <text evidence="1">Amino-acid biosynthesis; L-asparagine biosynthesis; L-asparagine from L-aspartate (L-Gln route): step 1/1.</text>
</comment>
<feature type="domain" description="Asparagine synthetase" evidence="4">
    <location>
        <begin position="455"/>
        <end position="565"/>
    </location>
</feature>
<dbReference type="Proteomes" id="UP000024329">
    <property type="component" value="Unassembled WGS sequence"/>
</dbReference>
<evidence type="ECO:0000256" key="2">
    <source>
        <dbReference type="ARBA" id="ARBA00012737"/>
    </source>
</evidence>
<proteinExistence type="predicted"/>
<dbReference type="SUPFAM" id="SSF52402">
    <property type="entry name" value="Adenine nucleotide alpha hydrolases-like"/>
    <property type="match status" value="1"/>
</dbReference>
<dbReference type="GO" id="GO:0006529">
    <property type="term" value="P:asparagine biosynthetic process"/>
    <property type="evidence" value="ECO:0007669"/>
    <property type="project" value="InterPro"/>
</dbReference>
<dbReference type="PANTHER" id="PTHR43284">
    <property type="entry name" value="ASPARAGINE SYNTHETASE (GLUTAMINE-HYDROLYZING)"/>
    <property type="match status" value="1"/>
</dbReference>
<dbReference type="InterPro" id="IPR001962">
    <property type="entry name" value="Asn_synthase"/>
</dbReference>
<dbReference type="Gene3D" id="3.40.50.620">
    <property type="entry name" value="HUPs"/>
    <property type="match status" value="1"/>
</dbReference>